<evidence type="ECO:0000313" key="1">
    <source>
        <dbReference type="EMBL" id="MDH8678285.1"/>
    </source>
</evidence>
<reference evidence="1 2" key="1">
    <citation type="submission" date="2023-04" db="EMBL/GenBank/DDBJ databases">
        <title>Fusibacter bizertensis strain WBS, isolated from littoral bottom sediments of the Arctic seas - biochemical and genomic analysis.</title>
        <authorList>
            <person name="Brioukhanov A.L."/>
        </authorList>
    </citation>
    <scope>NUCLEOTIDE SEQUENCE [LARGE SCALE GENOMIC DNA]</scope>
    <source>
        <strain evidence="1 2">WBS</strain>
    </source>
</reference>
<protein>
    <recommendedName>
        <fullName evidence="3">Stage 0 sporulation protein A homolog</fullName>
    </recommendedName>
</protein>
<evidence type="ECO:0008006" key="3">
    <source>
        <dbReference type="Google" id="ProtNLM"/>
    </source>
</evidence>
<comment type="caution">
    <text evidence="1">The sequence shown here is derived from an EMBL/GenBank/DDBJ whole genome shotgun (WGS) entry which is preliminary data.</text>
</comment>
<sequence>MQDILLITNTDSSEGFIKELLMNTSYGKIFSAFNYSDATNLLDVHEFDLVIINAPMRTELGDRLAKYAAQRTTTSIMFIARESTYLQTKELLTNFGVLCIKKPVVVKPFQNLLKCIETTRTKIHAMEKDHIEVLPMMDEIRTIDAAKWYLISKFNISESQSARTIDSFSVERELSRYAAAESILQGAIKEL</sequence>
<accession>A0ABT6NCZ1</accession>
<dbReference type="InterPro" id="IPR011006">
    <property type="entry name" value="CheY-like_superfamily"/>
</dbReference>
<dbReference type="Gene3D" id="3.40.50.2300">
    <property type="match status" value="1"/>
</dbReference>
<dbReference type="RefSeq" id="WP_281094126.1">
    <property type="nucleotide sequence ID" value="NZ_JARYZI010000005.1"/>
</dbReference>
<dbReference type="Proteomes" id="UP001158045">
    <property type="component" value="Unassembled WGS sequence"/>
</dbReference>
<organism evidence="1 2">
    <name type="scientific">Fusibacter bizertensis</name>
    <dbReference type="NCBI Taxonomy" id="1488331"/>
    <lineage>
        <taxon>Bacteria</taxon>
        <taxon>Bacillati</taxon>
        <taxon>Bacillota</taxon>
        <taxon>Clostridia</taxon>
        <taxon>Eubacteriales</taxon>
        <taxon>Eubacteriales Family XII. Incertae Sedis</taxon>
        <taxon>Fusibacter</taxon>
    </lineage>
</organism>
<gene>
    <name evidence="1" type="ORF">QE109_09010</name>
</gene>
<keyword evidence="2" id="KW-1185">Reference proteome</keyword>
<dbReference type="SUPFAM" id="SSF52172">
    <property type="entry name" value="CheY-like"/>
    <property type="match status" value="1"/>
</dbReference>
<evidence type="ECO:0000313" key="2">
    <source>
        <dbReference type="Proteomes" id="UP001158045"/>
    </source>
</evidence>
<dbReference type="EMBL" id="JARYZI010000005">
    <property type="protein sequence ID" value="MDH8678285.1"/>
    <property type="molecule type" value="Genomic_DNA"/>
</dbReference>
<name>A0ABT6NCZ1_9FIRM</name>
<proteinExistence type="predicted"/>